<reference evidence="2" key="1">
    <citation type="submission" date="2022-07" db="EMBL/GenBank/DDBJ databases">
        <title>Evaluation of T. orientalis genome assembly methods using nanopore sequencing and analysis of variation between genomes.</title>
        <authorList>
            <person name="Yam J."/>
            <person name="Micallef M.L."/>
            <person name="Liu M."/>
            <person name="Djordjevic S.P."/>
            <person name="Bogema D.R."/>
            <person name="Jenkins C."/>
        </authorList>
    </citation>
    <scope>NUCLEOTIDE SEQUENCE</scope>
    <source>
        <strain evidence="2">Fish Creek</strain>
    </source>
</reference>
<sequence length="546" mass="58954">MKKNKLVYYVFIIQVCVLKICLGRQLHTSAQNSSDNSSKLSPHNGSKLENIYSNLIETKKLIGKSSLFKIKQDVNTEFNTDEDTKFSNCSKCNRNEEVTKTTDMYTNIDNNPDIATKNNSTYSYPGDSKDGSNTTKVKFNTDKAIASRLNAKRNILMRLNTMASDSSSVPNDHSDQYSGTGTKFASSNEHYDPNYGYGNPSSGYGGSGGYGMDPNAGAGMAASPTAANPSAGGMGSTMSPGMTGGGMDPSMGGGMNNGMAPQAGGYVPESYPTPGSVPGSHYPNPGMNPGQPSYGNDQYGYGNDWYNGGDSGYGNGSYPTNPVSTTPYSEEDDIHESWKCKYLAIFFPECTDKKPRNRLVPAPAQMPPVSQQYCNIYGTTDLNLSDFLCNVNEWLVVNQNNSVRLTSNKPVSTMQNIELKGNYCNKESLSCTLQLGENSTAGLSVRGMNGERTLIELNSLTKTISLKQINNQTTQILLETPYSKMNSNFLHLVQVNDGGFQGTLSVFVDGNHVFSKRDIPTQATGLMGMFISSGNATFGNLSVTPS</sequence>
<evidence type="ECO:0000313" key="3">
    <source>
        <dbReference type="Proteomes" id="UP000244803"/>
    </source>
</evidence>
<dbReference type="OrthoDB" id="361987at2759"/>
<evidence type="ECO:0000313" key="2">
    <source>
        <dbReference type="EMBL" id="UKJ88116.2"/>
    </source>
</evidence>
<feature type="region of interest" description="Disordered" evidence="1">
    <location>
        <begin position="220"/>
        <end position="296"/>
    </location>
</feature>
<feature type="region of interest" description="Disordered" evidence="1">
    <location>
        <begin position="105"/>
        <end position="134"/>
    </location>
</feature>
<gene>
    <name evidence="2" type="ORF">MACJ_000559</name>
</gene>
<name>A0A976QRS8_THEOR</name>
<feature type="compositionally biased region" description="Gly residues" evidence="1">
    <location>
        <begin position="242"/>
        <end position="256"/>
    </location>
</feature>
<feature type="region of interest" description="Disordered" evidence="1">
    <location>
        <begin position="164"/>
        <end position="186"/>
    </location>
</feature>
<dbReference type="Proteomes" id="UP000244803">
    <property type="component" value="Chromosome 1"/>
</dbReference>
<proteinExistence type="predicted"/>
<protein>
    <submittedName>
        <fullName evidence="2">Uncharacterized protein</fullName>
    </submittedName>
</protein>
<dbReference type="AlphaFoldDB" id="A0A976QRS8"/>
<organism evidence="2 3">
    <name type="scientific">Theileria orientalis</name>
    <dbReference type="NCBI Taxonomy" id="68886"/>
    <lineage>
        <taxon>Eukaryota</taxon>
        <taxon>Sar</taxon>
        <taxon>Alveolata</taxon>
        <taxon>Apicomplexa</taxon>
        <taxon>Aconoidasida</taxon>
        <taxon>Piroplasmida</taxon>
        <taxon>Theileriidae</taxon>
        <taxon>Theileria</taxon>
    </lineage>
</organism>
<dbReference type="EMBL" id="CP056065">
    <property type="protein sequence ID" value="UKJ88116.2"/>
    <property type="molecule type" value="Genomic_DNA"/>
</dbReference>
<feature type="compositionally biased region" description="Low complexity" evidence="1">
    <location>
        <begin position="220"/>
        <end position="241"/>
    </location>
</feature>
<accession>A0A976QRS8</accession>
<evidence type="ECO:0000256" key="1">
    <source>
        <dbReference type="SAM" id="MobiDB-lite"/>
    </source>
</evidence>